<evidence type="ECO:0000256" key="1">
    <source>
        <dbReference type="SAM" id="Coils"/>
    </source>
</evidence>
<name>A0A417YTD9_9BACI</name>
<dbReference type="EMBL" id="QWEG01000007">
    <property type="protein sequence ID" value="RHW40335.1"/>
    <property type="molecule type" value="Genomic_DNA"/>
</dbReference>
<gene>
    <name evidence="3" type="ORF">D1B31_12345</name>
</gene>
<dbReference type="AlphaFoldDB" id="A0A417YTD9"/>
<sequence length="147" mass="16483">MPLNKPLDPVEELLLKIRELESQVSRMEGRIEELEQIYGHYSGGTHSSLNGHDGSGGENPGASQPAVIYQEIKVERLFIDKFDQITNLGNVGIRELGGQLNIGTTFEGEAIPAESAKEMEEDHKKIKDIFEKFKQKTKITEDSDQKE</sequence>
<comment type="caution">
    <text evidence="3">The sequence shown here is derived from an EMBL/GenBank/DDBJ whole genome shotgun (WGS) entry which is preliminary data.</text>
</comment>
<feature type="region of interest" description="Disordered" evidence="2">
    <location>
        <begin position="42"/>
        <end position="64"/>
    </location>
</feature>
<organism evidence="3 4">
    <name type="scientific">Neobacillus notoginsengisoli</name>
    <dbReference type="NCBI Taxonomy" id="1578198"/>
    <lineage>
        <taxon>Bacteria</taxon>
        <taxon>Bacillati</taxon>
        <taxon>Bacillota</taxon>
        <taxon>Bacilli</taxon>
        <taxon>Bacillales</taxon>
        <taxon>Bacillaceae</taxon>
        <taxon>Neobacillus</taxon>
    </lineage>
</organism>
<reference evidence="3 4" key="1">
    <citation type="journal article" date="2017" name="Int. J. Syst. Evol. Microbiol.">
        <title>Bacillus notoginsengisoli sp. nov., a novel bacterium isolated from the rhizosphere of Panax notoginseng.</title>
        <authorList>
            <person name="Zhang M.Y."/>
            <person name="Cheng J."/>
            <person name="Cai Y."/>
            <person name="Zhang T.Y."/>
            <person name="Wu Y.Y."/>
            <person name="Manikprabhu D."/>
            <person name="Li W.J."/>
            <person name="Zhang Y.X."/>
        </authorList>
    </citation>
    <scope>NUCLEOTIDE SEQUENCE [LARGE SCALE GENOMIC DNA]</scope>
    <source>
        <strain evidence="3 4">JCM 30743</strain>
    </source>
</reference>
<accession>A0A417YTD9</accession>
<keyword evidence="1" id="KW-0175">Coiled coil</keyword>
<proteinExistence type="predicted"/>
<dbReference type="Proteomes" id="UP000284416">
    <property type="component" value="Unassembled WGS sequence"/>
</dbReference>
<protein>
    <submittedName>
        <fullName evidence="3">Uncharacterized protein</fullName>
    </submittedName>
</protein>
<feature type="coiled-coil region" evidence="1">
    <location>
        <begin position="10"/>
        <end position="37"/>
    </location>
</feature>
<evidence type="ECO:0000313" key="3">
    <source>
        <dbReference type="EMBL" id="RHW40335.1"/>
    </source>
</evidence>
<keyword evidence="4" id="KW-1185">Reference proteome</keyword>
<evidence type="ECO:0000256" key="2">
    <source>
        <dbReference type="SAM" id="MobiDB-lite"/>
    </source>
</evidence>
<evidence type="ECO:0000313" key="4">
    <source>
        <dbReference type="Proteomes" id="UP000284416"/>
    </source>
</evidence>